<dbReference type="STRING" id="1041146.GCA_000427985_06929"/>
<dbReference type="PANTHER" id="PTHR11055">
    <property type="entry name" value="BIFUNCTIONAL 3'-PHOSPHOADENOSINE 5'-PHOSPHOSULFATE SYNTHASE"/>
    <property type="match status" value="1"/>
</dbReference>
<feature type="active site" description="Phosphoserine intermediate" evidence="14">
    <location>
        <position position="117"/>
    </location>
</feature>
<accession>A0A2N0D5W9</accession>
<evidence type="ECO:0000256" key="10">
    <source>
        <dbReference type="ARBA" id="ARBA00022840"/>
    </source>
</evidence>
<comment type="caution">
    <text evidence="17">The sequence shown here is derived from an EMBL/GenBank/DDBJ whole genome shotgun (WGS) entry which is preliminary data.</text>
</comment>
<dbReference type="GO" id="GO:0004020">
    <property type="term" value="F:adenylylsulfate kinase activity"/>
    <property type="evidence" value="ECO:0007669"/>
    <property type="project" value="UniProtKB-UniRule"/>
</dbReference>
<comment type="catalytic activity">
    <reaction evidence="1 14 15">
        <text>adenosine 5'-phosphosulfate + ATP = 3'-phosphoadenylyl sulfate + ADP + H(+)</text>
        <dbReference type="Rhea" id="RHEA:24152"/>
        <dbReference type="ChEBI" id="CHEBI:15378"/>
        <dbReference type="ChEBI" id="CHEBI:30616"/>
        <dbReference type="ChEBI" id="CHEBI:58243"/>
        <dbReference type="ChEBI" id="CHEBI:58339"/>
        <dbReference type="ChEBI" id="CHEBI:456216"/>
        <dbReference type="EC" id="2.7.1.25"/>
    </reaction>
</comment>
<evidence type="ECO:0000313" key="17">
    <source>
        <dbReference type="EMBL" id="PKA41496.1"/>
    </source>
</evidence>
<evidence type="ECO:0000256" key="4">
    <source>
        <dbReference type="ARBA" id="ARBA00007008"/>
    </source>
</evidence>
<evidence type="ECO:0000256" key="13">
    <source>
        <dbReference type="ARBA" id="ARBA00031464"/>
    </source>
</evidence>
<dbReference type="Pfam" id="PF01583">
    <property type="entry name" value="APS_kinase"/>
    <property type="match status" value="1"/>
</dbReference>
<dbReference type="HAMAP" id="MF_00065">
    <property type="entry name" value="Adenylyl_sulf_kinase"/>
    <property type="match status" value="1"/>
</dbReference>
<evidence type="ECO:0000256" key="9">
    <source>
        <dbReference type="ARBA" id="ARBA00022777"/>
    </source>
</evidence>
<dbReference type="InterPro" id="IPR059117">
    <property type="entry name" value="APS_kinase_dom"/>
</dbReference>
<feature type="domain" description="APS kinase" evidence="16">
    <location>
        <begin position="36"/>
        <end position="184"/>
    </location>
</feature>
<feature type="binding site" evidence="14">
    <location>
        <begin position="43"/>
        <end position="50"/>
    </location>
    <ligand>
        <name>ATP</name>
        <dbReference type="ChEBI" id="CHEBI:30616"/>
    </ligand>
</feature>
<evidence type="ECO:0000256" key="12">
    <source>
        <dbReference type="ARBA" id="ARBA00031393"/>
    </source>
</evidence>
<evidence type="ECO:0000256" key="1">
    <source>
        <dbReference type="ARBA" id="ARBA00001823"/>
    </source>
</evidence>
<evidence type="ECO:0000256" key="6">
    <source>
        <dbReference type="ARBA" id="ARBA00018163"/>
    </source>
</evidence>
<protein>
    <recommendedName>
        <fullName evidence="6 14">Adenylyl-sulfate kinase</fullName>
        <ecNumber evidence="5 14">2.7.1.25</ecNumber>
    </recommendedName>
    <alternativeName>
        <fullName evidence="12 14">APS kinase</fullName>
    </alternativeName>
    <alternativeName>
        <fullName evidence="13 14">ATP adenosine-5'-phosphosulfate 3'-phosphotransferase</fullName>
    </alternativeName>
    <alternativeName>
        <fullName evidence="11 14">Adenosine-5'-phosphosulfate kinase</fullName>
    </alternativeName>
</protein>
<dbReference type="EMBL" id="PIQN01000017">
    <property type="protein sequence ID" value="PKA41496.1"/>
    <property type="molecule type" value="Genomic_DNA"/>
</dbReference>
<proteinExistence type="inferred from homology"/>
<evidence type="ECO:0000313" key="18">
    <source>
        <dbReference type="Proteomes" id="UP000232164"/>
    </source>
</evidence>
<dbReference type="SUPFAM" id="SSF52540">
    <property type="entry name" value="P-loop containing nucleoside triphosphate hydrolases"/>
    <property type="match status" value="1"/>
</dbReference>
<dbReference type="OrthoDB" id="9804504at2"/>
<gene>
    <name evidence="14 17" type="primary">cysC</name>
    <name evidence="17" type="ORF">CWR43_22005</name>
</gene>
<dbReference type="EC" id="2.7.1.25" evidence="5 14"/>
<evidence type="ECO:0000256" key="5">
    <source>
        <dbReference type="ARBA" id="ARBA00012121"/>
    </source>
</evidence>
<dbReference type="NCBIfam" id="NF003013">
    <property type="entry name" value="PRK03846.1"/>
    <property type="match status" value="1"/>
</dbReference>
<evidence type="ECO:0000256" key="7">
    <source>
        <dbReference type="ARBA" id="ARBA00022679"/>
    </source>
</evidence>
<dbReference type="GO" id="GO:0005524">
    <property type="term" value="F:ATP binding"/>
    <property type="evidence" value="ECO:0007669"/>
    <property type="project" value="UniProtKB-UniRule"/>
</dbReference>
<reference evidence="17 18" key="2">
    <citation type="submission" date="2017-12" db="EMBL/GenBank/DDBJ databases">
        <title>Genome sequence of Rhizobium sullae HCNT1 isolated from Sulla coronaria nodules and featuring peculiar denitrification phenotypes.</title>
        <authorList>
            <person name="De Diego-Diaz B."/>
            <person name="Treu L."/>
            <person name="Campanaro S."/>
            <person name="Da Silva Duarte V."/>
            <person name="Basaglia M."/>
            <person name="Favaro L."/>
            <person name="Casella S."/>
            <person name="Squartini A."/>
        </authorList>
    </citation>
    <scope>NUCLEOTIDE SEQUENCE [LARGE SCALE GENOMIC DNA]</scope>
    <source>
        <strain evidence="17 18">HCNT1</strain>
    </source>
</reference>
<evidence type="ECO:0000256" key="3">
    <source>
        <dbReference type="ARBA" id="ARBA00004806"/>
    </source>
</evidence>
<dbReference type="InterPro" id="IPR002891">
    <property type="entry name" value="APS"/>
</dbReference>
<organism evidence="17 18">
    <name type="scientific">Rhizobium sullae</name>
    <name type="common">Rhizobium hedysari</name>
    <dbReference type="NCBI Taxonomy" id="50338"/>
    <lineage>
        <taxon>Bacteria</taxon>
        <taxon>Pseudomonadati</taxon>
        <taxon>Pseudomonadota</taxon>
        <taxon>Alphaproteobacteria</taxon>
        <taxon>Hyphomicrobiales</taxon>
        <taxon>Rhizobiaceae</taxon>
        <taxon>Rhizobium/Agrobacterium group</taxon>
        <taxon>Rhizobium</taxon>
    </lineage>
</organism>
<dbReference type="PANTHER" id="PTHR11055:SF63">
    <property type="entry name" value="ADENYLYL-SULFATE KINASE 1, CHLOROPLASTIC"/>
    <property type="match status" value="1"/>
</dbReference>
<comment type="function">
    <text evidence="2 14 15">Catalyzes the synthesis of activated sulfate.</text>
</comment>
<dbReference type="NCBIfam" id="TIGR00455">
    <property type="entry name" value="apsK"/>
    <property type="match status" value="1"/>
</dbReference>
<keyword evidence="8 14" id="KW-0547">Nucleotide-binding</keyword>
<dbReference type="UniPathway" id="UPA00140">
    <property type="reaction ID" value="UER00205"/>
</dbReference>
<keyword evidence="10 14" id="KW-0067">ATP-binding</keyword>
<name>A0A2N0D5W9_RHISU</name>
<dbReference type="GO" id="GO:0070814">
    <property type="term" value="P:hydrogen sulfide biosynthetic process"/>
    <property type="evidence" value="ECO:0007669"/>
    <property type="project" value="UniProtKB-UniRule"/>
</dbReference>
<evidence type="ECO:0000259" key="16">
    <source>
        <dbReference type="Pfam" id="PF01583"/>
    </source>
</evidence>
<evidence type="ECO:0000256" key="14">
    <source>
        <dbReference type="HAMAP-Rule" id="MF_00065"/>
    </source>
</evidence>
<evidence type="ECO:0000256" key="11">
    <source>
        <dbReference type="ARBA" id="ARBA00029724"/>
    </source>
</evidence>
<keyword evidence="14" id="KW-0597">Phosphoprotein</keyword>
<keyword evidence="9 14" id="KW-0418">Kinase</keyword>
<dbReference type="Proteomes" id="UP000232164">
    <property type="component" value="Unassembled WGS sequence"/>
</dbReference>
<dbReference type="Gene3D" id="3.40.50.300">
    <property type="entry name" value="P-loop containing nucleotide triphosphate hydrolases"/>
    <property type="match status" value="1"/>
</dbReference>
<dbReference type="CDD" id="cd02027">
    <property type="entry name" value="APSK"/>
    <property type="match status" value="1"/>
</dbReference>
<comment type="similarity">
    <text evidence="4 14 15">Belongs to the APS kinase family.</text>
</comment>
<evidence type="ECO:0000256" key="8">
    <source>
        <dbReference type="ARBA" id="ARBA00022741"/>
    </source>
</evidence>
<comment type="pathway">
    <text evidence="3 14 15">Sulfur metabolism; hydrogen sulfide biosynthesis; sulfite from sulfate: step 2/3.</text>
</comment>
<dbReference type="GO" id="GO:0000103">
    <property type="term" value="P:sulfate assimilation"/>
    <property type="evidence" value="ECO:0007669"/>
    <property type="project" value="UniProtKB-UniRule"/>
</dbReference>
<reference evidence="17 18" key="1">
    <citation type="submission" date="2017-11" db="EMBL/GenBank/DDBJ databases">
        <authorList>
            <person name="Han C.G."/>
        </authorList>
    </citation>
    <scope>NUCLEOTIDE SEQUENCE [LARGE SCALE GENOMIC DNA]</scope>
    <source>
        <strain evidence="17 18">HCNT1</strain>
    </source>
</reference>
<dbReference type="AlphaFoldDB" id="A0A2N0D5W9"/>
<evidence type="ECO:0000256" key="2">
    <source>
        <dbReference type="ARBA" id="ARBA00002632"/>
    </source>
</evidence>
<evidence type="ECO:0000256" key="15">
    <source>
        <dbReference type="RuleBase" id="RU004347"/>
    </source>
</evidence>
<keyword evidence="7 14" id="KW-0808">Transferase</keyword>
<sequence length="208" mass="23352">MTNRTIDANMCRAENIRWQALEINRGSRAVLMNQRPAVVWFTGLSGSGKSTVANSLEKLLHAKGRYTYVLDGDNIRHGLNRDLGFTTEDRVENIRRVAEVAKLMADAGLIVLVSFISPFRAERQLARAMMEKGDFFEVFIDTPIEECARRDPKGLYKRAITGEIKNFTGISSPYEPPENPELRLRTVGSDPDRLAMQVEELLGVRPAG</sequence>
<dbReference type="InterPro" id="IPR027417">
    <property type="entry name" value="P-loop_NTPase"/>
</dbReference>